<keyword evidence="3" id="KW-1185">Reference proteome</keyword>
<name>A0A5M3T9P7_LIMPL</name>
<gene>
    <name evidence="2" type="ORF">NIES46_25840</name>
</gene>
<reference evidence="2 3" key="1">
    <citation type="journal article" date="2019" name="J Genomics">
        <title>The Draft Genome of a Hydrogen-producing Cyanobacterium, Arthrospira platensis NIES-46.</title>
        <authorList>
            <person name="Suzuki S."/>
            <person name="Yamaguchi H."/>
            <person name="Kawachi M."/>
        </authorList>
    </citation>
    <scope>NUCLEOTIDE SEQUENCE [LARGE SCALE GENOMIC DNA]</scope>
    <source>
        <strain evidence="2 3">NIES-46</strain>
    </source>
</reference>
<accession>A0A5M3T9P7</accession>
<dbReference type="GeneID" id="301683421"/>
<keyword evidence="1" id="KW-0812">Transmembrane</keyword>
<comment type="caution">
    <text evidence="2">The sequence shown here is derived from an EMBL/GenBank/DDBJ whole genome shotgun (WGS) entry which is preliminary data.</text>
</comment>
<feature type="transmembrane region" description="Helical" evidence="1">
    <location>
        <begin position="38"/>
        <end position="59"/>
    </location>
</feature>
<dbReference type="RefSeq" id="WP_006618355.1">
    <property type="nucleotide sequence ID" value="NZ_BIMW01000101.1"/>
</dbReference>
<evidence type="ECO:0000313" key="3">
    <source>
        <dbReference type="Proteomes" id="UP000326169"/>
    </source>
</evidence>
<keyword evidence="1" id="KW-0472">Membrane</keyword>
<sequence>MVGTPKSGLLLAGSCITAIAAVGSIFELSSGEPELGGLITGIILALSIPLSVILFWAAVQDARANQ</sequence>
<dbReference type="Proteomes" id="UP000326169">
    <property type="component" value="Unassembled WGS sequence"/>
</dbReference>
<evidence type="ECO:0000256" key="1">
    <source>
        <dbReference type="SAM" id="Phobius"/>
    </source>
</evidence>
<feature type="transmembrane region" description="Helical" evidence="1">
    <location>
        <begin position="7"/>
        <end position="26"/>
    </location>
</feature>
<organism evidence="2 3">
    <name type="scientific">Limnospira platensis NIES-46</name>
    <dbReference type="NCBI Taxonomy" id="1236695"/>
    <lineage>
        <taxon>Bacteria</taxon>
        <taxon>Bacillati</taxon>
        <taxon>Cyanobacteriota</taxon>
        <taxon>Cyanophyceae</taxon>
        <taxon>Oscillatoriophycideae</taxon>
        <taxon>Oscillatoriales</taxon>
        <taxon>Sirenicapillariaceae</taxon>
        <taxon>Limnospira</taxon>
    </lineage>
</organism>
<evidence type="ECO:0000313" key="2">
    <source>
        <dbReference type="EMBL" id="GCE94526.1"/>
    </source>
</evidence>
<dbReference type="EMBL" id="BIMW01000101">
    <property type="protein sequence ID" value="GCE94526.1"/>
    <property type="molecule type" value="Genomic_DNA"/>
</dbReference>
<protein>
    <submittedName>
        <fullName evidence="2">Uncharacterized protein</fullName>
    </submittedName>
</protein>
<proteinExistence type="predicted"/>
<keyword evidence="1" id="KW-1133">Transmembrane helix</keyword>